<dbReference type="GO" id="GO:0046491">
    <property type="term" value="P:L-methylmalonyl-CoA metabolic process"/>
    <property type="evidence" value="ECO:0007669"/>
    <property type="project" value="TreeGrafter"/>
</dbReference>
<evidence type="ECO:0000256" key="1">
    <source>
        <dbReference type="ARBA" id="ARBA00022723"/>
    </source>
</evidence>
<proteinExistence type="predicted"/>
<name>A0A6J4UZW4_9DEIN</name>
<feature type="domain" description="VOC" evidence="2">
    <location>
        <begin position="7"/>
        <end position="151"/>
    </location>
</feature>
<sequence>MPLTLSRVHHVGILVNDFDHSLAFYNKLLGKEPTISTVVEGIGEFDRQVEAEGARARVAFYDVDNTSVELIEFTQPKEPRAADGDVPHVAGHKHLCFLVDDCRAAYEELKAEGHDFIAAPCDFGERNQDLKNVVFAYFRDPDGNVLEILEDPKQKGLLSRTAQAVGLS</sequence>
<dbReference type="GO" id="GO:0004493">
    <property type="term" value="F:methylmalonyl-CoA epimerase activity"/>
    <property type="evidence" value="ECO:0007669"/>
    <property type="project" value="TreeGrafter"/>
</dbReference>
<dbReference type="InterPro" id="IPR037523">
    <property type="entry name" value="VOC_core"/>
</dbReference>
<dbReference type="GO" id="GO:0046872">
    <property type="term" value="F:metal ion binding"/>
    <property type="evidence" value="ECO:0007669"/>
    <property type="project" value="UniProtKB-KW"/>
</dbReference>
<keyword evidence="1" id="KW-0479">Metal-binding</keyword>
<dbReference type="InterPro" id="IPR004360">
    <property type="entry name" value="Glyas_Fos-R_dOase_dom"/>
</dbReference>
<dbReference type="EMBL" id="CADCWP010000072">
    <property type="protein sequence ID" value="CAA9565466.1"/>
    <property type="molecule type" value="Genomic_DNA"/>
</dbReference>
<dbReference type="SUPFAM" id="SSF54593">
    <property type="entry name" value="Glyoxalase/Bleomycin resistance protein/Dihydroxybiphenyl dioxygenase"/>
    <property type="match status" value="1"/>
</dbReference>
<protein>
    <recommendedName>
        <fullName evidence="2">VOC domain-containing protein</fullName>
    </recommendedName>
</protein>
<gene>
    <name evidence="3" type="ORF">AVDCRST_MAG86-1015</name>
</gene>
<accession>A0A6J4UZW4</accession>
<reference evidence="3" key="1">
    <citation type="submission" date="2020-02" db="EMBL/GenBank/DDBJ databases">
        <authorList>
            <person name="Meier V. D."/>
        </authorList>
    </citation>
    <scope>NUCLEOTIDE SEQUENCE</scope>
    <source>
        <strain evidence="3">AVDCRST_MAG86</strain>
    </source>
</reference>
<dbReference type="PANTHER" id="PTHR43048:SF3">
    <property type="entry name" value="METHYLMALONYL-COA EPIMERASE, MITOCHONDRIAL"/>
    <property type="match status" value="1"/>
</dbReference>
<dbReference type="Gene3D" id="3.10.180.10">
    <property type="entry name" value="2,3-Dihydroxybiphenyl 1,2-Dioxygenase, domain 1"/>
    <property type="match status" value="1"/>
</dbReference>
<dbReference type="Pfam" id="PF00903">
    <property type="entry name" value="Glyoxalase"/>
    <property type="match status" value="1"/>
</dbReference>
<evidence type="ECO:0000259" key="2">
    <source>
        <dbReference type="PROSITE" id="PS51819"/>
    </source>
</evidence>
<dbReference type="PROSITE" id="PS51819">
    <property type="entry name" value="VOC"/>
    <property type="match status" value="1"/>
</dbReference>
<dbReference type="PANTHER" id="PTHR43048">
    <property type="entry name" value="METHYLMALONYL-COA EPIMERASE"/>
    <property type="match status" value="1"/>
</dbReference>
<dbReference type="AlphaFoldDB" id="A0A6J4UZW4"/>
<dbReference type="InterPro" id="IPR029068">
    <property type="entry name" value="Glyas_Bleomycin-R_OHBP_Dase"/>
</dbReference>
<dbReference type="InterPro" id="IPR051785">
    <property type="entry name" value="MMCE/EMCE_epimerase"/>
</dbReference>
<organism evidence="3">
    <name type="scientific">uncultured Truepera sp</name>
    <dbReference type="NCBI Taxonomy" id="543023"/>
    <lineage>
        <taxon>Bacteria</taxon>
        <taxon>Thermotogati</taxon>
        <taxon>Deinococcota</taxon>
        <taxon>Deinococci</taxon>
        <taxon>Trueperales</taxon>
        <taxon>Trueperaceae</taxon>
        <taxon>Truepera</taxon>
        <taxon>environmental samples</taxon>
    </lineage>
</organism>
<evidence type="ECO:0000313" key="3">
    <source>
        <dbReference type="EMBL" id="CAA9565466.1"/>
    </source>
</evidence>